<keyword evidence="7" id="KW-0378">Hydrolase</keyword>
<keyword evidence="6" id="KW-0732">Signal</keyword>
<dbReference type="PANTHER" id="PTHR42715">
    <property type="entry name" value="BETA-GLUCOSIDASE"/>
    <property type="match status" value="1"/>
</dbReference>
<evidence type="ECO:0000256" key="4">
    <source>
        <dbReference type="ARBA" id="ARBA00012744"/>
    </source>
</evidence>
<reference evidence="16" key="1">
    <citation type="submission" date="2021-02" db="EMBL/GenBank/DDBJ databases">
        <authorList>
            <person name="Dougan E. K."/>
            <person name="Rhodes N."/>
            <person name="Thang M."/>
            <person name="Chan C."/>
        </authorList>
    </citation>
    <scope>NUCLEOTIDE SEQUENCE</scope>
</reference>
<protein>
    <recommendedName>
        <fullName evidence="10">Probable beta-glucosidase G</fullName>
        <ecNumber evidence="4">3.2.1.21</ecNumber>
    </recommendedName>
    <alternativeName>
        <fullName evidence="11">Beta-D-glucoside glucohydrolase G</fullName>
    </alternativeName>
    <alternativeName>
        <fullName evidence="12">Cellobiase G</fullName>
    </alternativeName>
    <alternativeName>
        <fullName evidence="13">Gentiobiase G</fullName>
    </alternativeName>
</protein>
<evidence type="ECO:0000256" key="2">
    <source>
        <dbReference type="ARBA" id="ARBA00004613"/>
    </source>
</evidence>
<dbReference type="PRINTS" id="PR00133">
    <property type="entry name" value="GLHYDRLASE3"/>
</dbReference>
<evidence type="ECO:0000256" key="10">
    <source>
        <dbReference type="ARBA" id="ARBA00039579"/>
    </source>
</evidence>
<evidence type="ECO:0000256" key="5">
    <source>
        <dbReference type="ARBA" id="ARBA00022525"/>
    </source>
</evidence>
<evidence type="ECO:0000256" key="8">
    <source>
        <dbReference type="ARBA" id="ARBA00023295"/>
    </source>
</evidence>
<dbReference type="GO" id="GO:0009251">
    <property type="term" value="P:glucan catabolic process"/>
    <property type="evidence" value="ECO:0007669"/>
    <property type="project" value="TreeGrafter"/>
</dbReference>
<organism evidence="16 17">
    <name type="scientific">Symbiodinium pilosum</name>
    <name type="common">Dinoflagellate</name>
    <dbReference type="NCBI Taxonomy" id="2952"/>
    <lineage>
        <taxon>Eukaryota</taxon>
        <taxon>Sar</taxon>
        <taxon>Alveolata</taxon>
        <taxon>Dinophyceae</taxon>
        <taxon>Suessiales</taxon>
        <taxon>Symbiodiniaceae</taxon>
        <taxon>Symbiodinium</taxon>
    </lineage>
</organism>
<comment type="caution">
    <text evidence="16">The sequence shown here is derived from an EMBL/GenBank/DDBJ whole genome shotgun (WGS) entry which is preliminary data.</text>
</comment>
<dbReference type="InterPro" id="IPR002772">
    <property type="entry name" value="Glyco_hydro_3_C"/>
</dbReference>
<comment type="catalytic activity">
    <reaction evidence="1">
        <text>Hydrolysis of terminal, non-reducing beta-D-glucosyl residues with release of beta-D-glucose.</text>
        <dbReference type="EC" id="3.2.1.21"/>
    </reaction>
</comment>
<keyword evidence="5" id="KW-0964">Secreted</keyword>
<keyword evidence="8" id="KW-0326">Glycosidase</keyword>
<name>A0A812P8G8_SYMPI</name>
<sequence length="1036" mass="112076">MVEEHKGYTSEVADAALLIEQWNGVKNNFKPLTPITSSYRQKDVGISGDPKFHEMKHFLTSHSHQDRLVARATGVSEGDESPRKEGVDIMNSKARQLAHEARGMESPVSKTSSNFTASPRFALTGTSTLTSSSWVPPAATSSSQSGEVSPTKVESPRKGREVILGEEAEVRRRLQWREELDRNLRRLMTDVELGRDPAMKHHGHKMVCDQFDRLYGWFKDAGDKEVAKEQQGPAFVRYDPAKPVVDVFAPEQGQDFATFSLLLALVMPELHHSTLLRGAGELMSAVRDRRETEETEGDGGDQHAMAMAWPFPQRGFAPTAAAAAEEEADVDVLRLGGVGRDGHTRPLSPRARAAAKDVVGQLVEEELHELVRGSHFAWYGLPEPGYYVGNTPAIPRLRIPALKMQDAGQGFRDTEFGTGGTSTAFPSMLALASTWDEDLVRLVGGALGTEFKGKGANCILGPSINVHRAAAGGRNFEYLSGEDGHLGAKLTAAYVKGVQEQGVIATAKHFAFNEQETNRMSMDARISERTQWELYYLPFRAAAEAGVGAVMCAYNKVNGTYACHNSEILNADLRGKMNFSGFVMSDWTAMHSKDALGAGLDQEQPGIIKKVPMLGEVGVLVDAVIKTLARPVLETAAMHVLTTIFRLRLDQDAGCAPPNCTQELASDQTKATTHGERHEDIALRAAESGIVLLKNEQGLLPLRKGKLHRIAVVGNAAADESHGTFVGKGSGFVKPDSSAKTPLQAIEEKAAKAEIQVLKPEGASIEEASSLAQSVDAVIVVIGTDASEGMDRASLGLGNFSDAMIEAVAGKAPTIVLLQIPGAVLMPWRSQVAAVASQFMGGVATGTAWANFLFGHFSPRGRLPIMMPETSADVIPVGLDAEVTYAEGLLTSYRSPSLRASFPFGHGLAFTTFQYSGAHRVEKGCEAAACVEVLVKNAGQSSGEELVQAYVHFPEPTGGDAAWVQGTPEIMLKAFRRTKVLQPDESQTLRFDFPARDLKLFCSERGWVLQRKIEVRLGASSKDIRQAVEVELAISE</sequence>
<evidence type="ECO:0000313" key="16">
    <source>
        <dbReference type="EMBL" id="CAE7341441.1"/>
    </source>
</evidence>
<comment type="subcellular location">
    <subcellularLocation>
        <location evidence="2">Secreted</location>
    </subcellularLocation>
</comment>
<comment type="similarity">
    <text evidence="3">Belongs to the glycosyl hydrolase 3 family.</text>
</comment>
<proteinExistence type="inferred from homology"/>
<dbReference type="InterPro" id="IPR036962">
    <property type="entry name" value="Glyco_hydro_3_N_sf"/>
</dbReference>
<evidence type="ECO:0000256" key="11">
    <source>
        <dbReference type="ARBA" id="ARBA00041276"/>
    </source>
</evidence>
<dbReference type="InterPro" id="IPR026891">
    <property type="entry name" value="Fn3-like"/>
</dbReference>
<dbReference type="OrthoDB" id="437054at2759"/>
<dbReference type="Pfam" id="PF01915">
    <property type="entry name" value="Glyco_hydro_3_C"/>
    <property type="match status" value="1"/>
</dbReference>
<dbReference type="InterPro" id="IPR017853">
    <property type="entry name" value="GH"/>
</dbReference>
<dbReference type="SMART" id="SM01217">
    <property type="entry name" value="Fn3_like"/>
    <property type="match status" value="1"/>
</dbReference>
<evidence type="ECO:0000256" key="14">
    <source>
        <dbReference type="SAM" id="MobiDB-lite"/>
    </source>
</evidence>
<keyword evidence="17" id="KW-1185">Reference proteome</keyword>
<accession>A0A812P8G8</accession>
<dbReference type="SUPFAM" id="SSF52279">
    <property type="entry name" value="Beta-D-glucan exohydrolase, C-terminal domain"/>
    <property type="match status" value="1"/>
</dbReference>
<evidence type="ECO:0000256" key="13">
    <source>
        <dbReference type="ARBA" id="ARBA00041808"/>
    </source>
</evidence>
<dbReference type="PANTHER" id="PTHR42715:SF12">
    <property type="entry name" value="BETA-GLUCOSIDASE G-RELATED"/>
    <property type="match status" value="1"/>
</dbReference>
<dbReference type="EC" id="3.2.1.21" evidence="4"/>
<evidence type="ECO:0000256" key="12">
    <source>
        <dbReference type="ARBA" id="ARBA00041601"/>
    </source>
</evidence>
<evidence type="ECO:0000256" key="1">
    <source>
        <dbReference type="ARBA" id="ARBA00000448"/>
    </source>
</evidence>
<dbReference type="GO" id="GO:0008422">
    <property type="term" value="F:beta-glucosidase activity"/>
    <property type="evidence" value="ECO:0007669"/>
    <property type="project" value="UniProtKB-EC"/>
</dbReference>
<dbReference type="InterPro" id="IPR050288">
    <property type="entry name" value="Cellulose_deg_GH3"/>
</dbReference>
<dbReference type="InterPro" id="IPR001764">
    <property type="entry name" value="Glyco_hydro_3_N"/>
</dbReference>
<dbReference type="EMBL" id="CAJNIZ010013002">
    <property type="protein sequence ID" value="CAE7341441.1"/>
    <property type="molecule type" value="Genomic_DNA"/>
</dbReference>
<dbReference type="Pfam" id="PF00933">
    <property type="entry name" value="Glyco_hydro_3"/>
    <property type="match status" value="1"/>
</dbReference>
<evidence type="ECO:0000313" key="17">
    <source>
        <dbReference type="Proteomes" id="UP000649617"/>
    </source>
</evidence>
<dbReference type="Proteomes" id="UP000649617">
    <property type="component" value="Unassembled WGS sequence"/>
</dbReference>
<dbReference type="InterPro" id="IPR013783">
    <property type="entry name" value="Ig-like_fold"/>
</dbReference>
<gene>
    <name evidence="16" type="primary">bglB</name>
    <name evidence="16" type="ORF">SPIL2461_LOCUS8047</name>
</gene>
<dbReference type="InterPro" id="IPR036881">
    <property type="entry name" value="Glyco_hydro_3_C_sf"/>
</dbReference>
<dbReference type="GO" id="GO:0005576">
    <property type="term" value="C:extracellular region"/>
    <property type="evidence" value="ECO:0007669"/>
    <property type="project" value="UniProtKB-SubCell"/>
</dbReference>
<dbReference type="Gene3D" id="3.20.20.300">
    <property type="entry name" value="Glycoside hydrolase, family 3, N-terminal domain"/>
    <property type="match status" value="1"/>
</dbReference>
<evidence type="ECO:0000256" key="9">
    <source>
        <dbReference type="ARBA" id="ARBA00024983"/>
    </source>
</evidence>
<dbReference type="Gene3D" id="3.40.50.1700">
    <property type="entry name" value="Glycoside hydrolase family 3 C-terminal domain"/>
    <property type="match status" value="1"/>
</dbReference>
<dbReference type="SUPFAM" id="SSF51445">
    <property type="entry name" value="(Trans)glycosidases"/>
    <property type="match status" value="1"/>
</dbReference>
<evidence type="ECO:0000256" key="7">
    <source>
        <dbReference type="ARBA" id="ARBA00022801"/>
    </source>
</evidence>
<feature type="domain" description="Fibronectin type III-like" evidence="15">
    <location>
        <begin position="945"/>
        <end position="1021"/>
    </location>
</feature>
<evidence type="ECO:0000256" key="3">
    <source>
        <dbReference type="ARBA" id="ARBA00005336"/>
    </source>
</evidence>
<dbReference type="Gene3D" id="2.60.40.10">
    <property type="entry name" value="Immunoglobulins"/>
    <property type="match status" value="1"/>
</dbReference>
<dbReference type="Pfam" id="PF14310">
    <property type="entry name" value="Fn3-like"/>
    <property type="match status" value="1"/>
</dbReference>
<feature type="region of interest" description="Disordered" evidence="14">
    <location>
        <begin position="127"/>
        <end position="157"/>
    </location>
</feature>
<dbReference type="AlphaFoldDB" id="A0A812P8G8"/>
<evidence type="ECO:0000256" key="6">
    <source>
        <dbReference type="ARBA" id="ARBA00022729"/>
    </source>
</evidence>
<evidence type="ECO:0000259" key="15">
    <source>
        <dbReference type="SMART" id="SM01217"/>
    </source>
</evidence>
<feature type="compositionally biased region" description="Polar residues" evidence="14">
    <location>
        <begin position="139"/>
        <end position="148"/>
    </location>
</feature>
<comment type="function">
    <text evidence="9">Beta-glucosidases are one of a number of cellulolytic enzymes involved in the degradation of cellulosic biomass. Catalyzes the last step releasing glucose from the inhibitory cellobiose.</text>
</comment>